<evidence type="ECO:0000313" key="3">
    <source>
        <dbReference type="Proteomes" id="UP001159427"/>
    </source>
</evidence>
<feature type="transmembrane region" description="Helical" evidence="1">
    <location>
        <begin position="563"/>
        <end position="582"/>
    </location>
</feature>
<dbReference type="PANTHER" id="PTHR11319:SF35">
    <property type="entry name" value="OUTER MEMBRANE PROTEIN PMPC-RELATED"/>
    <property type="match status" value="1"/>
</dbReference>
<keyword evidence="3" id="KW-1185">Reference proteome</keyword>
<organism evidence="2 3">
    <name type="scientific">Porites evermanni</name>
    <dbReference type="NCBI Taxonomy" id="104178"/>
    <lineage>
        <taxon>Eukaryota</taxon>
        <taxon>Metazoa</taxon>
        <taxon>Cnidaria</taxon>
        <taxon>Anthozoa</taxon>
        <taxon>Hexacorallia</taxon>
        <taxon>Scleractinia</taxon>
        <taxon>Fungiina</taxon>
        <taxon>Poritidae</taxon>
        <taxon>Porites</taxon>
    </lineage>
</organism>
<keyword evidence="1" id="KW-0812">Transmembrane</keyword>
<evidence type="ECO:0000313" key="2">
    <source>
        <dbReference type="EMBL" id="CAH3177517.1"/>
    </source>
</evidence>
<dbReference type="InterPro" id="IPR011050">
    <property type="entry name" value="Pectin_lyase_fold/virulence"/>
</dbReference>
<evidence type="ECO:0000256" key="1">
    <source>
        <dbReference type="SAM" id="Phobius"/>
    </source>
</evidence>
<dbReference type="Proteomes" id="UP001159427">
    <property type="component" value="Unassembled WGS sequence"/>
</dbReference>
<comment type="caution">
    <text evidence="2">The sequence shown here is derived from an EMBL/GenBank/DDBJ whole genome shotgun (WGS) entry which is preliminary data.</text>
</comment>
<name>A0ABN8RJM2_9CNID</name>
<accession>A0ABN8RJM2</accession>
<keyword evidence="1" id="KW-0472">Membrane</keyword>
<protein>
    <submittedName>
        <fullName evidence="2">Uncharacterized protein</fullName>
    </submittedName>
</protein>
<dbReference type="PANTHER" id="PTHR11319">
    <property type="entry name" value="G PROTEIN-COUPLED RECEPTOR-RELATED"/>
    <property type="match status" value="1"/>
</dbReference>
<dbReference type="EMBL" id="CALNXI010001810">
    <property type="protein sequence ID" value="CAH3177517.1"/>
    <property type="molecule type" value="Genomic_DNA"/>
</dbReference>
<keyword evidence="1" id="KW-1133">Transmembrane helix</keyword>
<sequence length="684" mass="75935">MFKVYNSIFVNTTAGQGGAVSIECSSVCKVNFKNGTFINNTARNGEGGAVYICSSGSSYKTSQGPTDDSDNVEYSIQKDTLLRVSVTKCNFLNAKSSVGGGGFQIRAAKALISLRHSEFINCFSNPLIFRREGTLVDKNLTSLLKRKPRYDLGEDCRGARKVSGDAGGGAFSVLVEIEIDSNIINSSFVSNSGGAVTLYTSFICSANNNNVIKVKDSVFLFNYNSGTAPLDMIFFQNTTVILENVTMESNSGGIYGAAAISENSYNGKLLRPWDYKRYVLFENTTFEKNTAGVGGAIYFKNGKGTFRNCSFLDNFATNLGGHLYVETGHAALNMQNTVFNQTINEVQILGETYTMGSFIHAEGLGEFIFHNTIMYANINNRYNKSRQDPFFLVRNGRLIDFGDNNLTRSRFYCPLGMKMDFTNFATCDPISGSCSNEGKVHYSQCECLTCPAGQYSLQRGGTFGNELLPGFRCLPCPFGANGSQNIIAKPNFWGFKEKITPPALKFTMCPLGYCRPPSGADFTMEFNGCQGNRSGELCGQCSKAYSETLYSTNCRRSKECNDYWFWPVVLLYLMFMALYVTFKPPLMPCIKRQILWFKKYEAANEEGNYDRGYLKVVFYLYQAGDLVLVSNSSERILNTEFMEPIVGLFNFRQTFSSSGLVCPLPGLTVVTKRLFYDACKTKRK</sequence>
<reference evidence="2 3" key="1">
    <citation type="submission" date="2022-05" db="EMBL/GenBank/DDBJ databases">
        <authorList>
            <consortium name="Genoscope - CEA"/>
            <person name="William W."/>
        </authorList>
    </citation>
    <scope>NUCLEOTIDE SEQUENCE [LARGE SCALE GENOMIC DNA]</scope>
</reference>
<proteinExistence type="predicted"/>
<dbReference type="SUPFAM" id="SSF51126">
    <property type="entry name" value="Pectin lyase-like"/>
    <property type="match status" value="1"/>
</dbReference>
<gene>
    <name evidence="2" type="ORF">PEVE_00011293</name>
</gene>